<feature type="site" description="Lowers pKa of active site Tyr" evidence="3">
    <location>
        <position position="101"/>
    </location>
</feature>
<evidence type="ECO:0000256" key="3">
    <source>
        <dbReference type="PIRSR" id="PIRSR000097-3"/>
    </source>
</evidence>
<gene>
    <name evidence="5" type="primary">Acey_s0116.g552</name>
    <name evidence="5" type="ORF">Y032_0116g552</name>
</gene>
<dbReference type="PANTHER" id="PTHR11732">
    <property type="entry name" value="ALDO/KETO REDUCTASE"/>
    <property type="match status" value="1"/>
</dbReference>
<dbReference type="Gene3D" id="3.20.20.100">
    <property type="entry name" value="NADP-dependent oxidoreductase domain"/>
    <property type="match status" value="1"/>
</dbReference>
<sequence>MSLLCKSTELPGASHTCTLSFQQMPAPTVKLSSGFEMPLVGLGTWQSKPGEVGKAVEAALKAGYTHIDCAWIYGNQVEIGEVLKKLFSSTHKREDIFITSKVWNTFHSAAGCKKNVEEILTQLQLKYIDLMLIHWPGGYEEGTDPLPKRPGSDKYKYSNEDYITTWKVLEGFVKEGKIRSIGISNFNHKQIDRVIANSTIKPAVHQVECHPYLQQKKLRAYCKEKGIAVTAYRQVLFLC</sequence>
<dbReference type="InterPro" id="IPR020471">
    <property type="entry name" value="AKR"/>
</dbReference>
<feature type="binding site" evidence="2">
    <location>
        <position position="134"/>
    </location>
    <ligand>
        <name>substrate</name>
    </ligand>
</feature>
<comment type="caution">
    <text evidence="5">The sequence shown here is derived from an EMBL/GenBank/DDBJ whole genome shotgun (WGS) entry which is preliminary data.</text>
</comment>
<organism evidence="5 6">
    <name type="scientific">Ancylostoma ceylanicum</name>
    <dbReference type="NCBI Taxonomy" id="53326"/>
    <lineage>
        <taxon>Eukaryota</taxon>
        <taxon>Metazoa</taxon>
        <taxon>Ecdysozoa</taxon>
        <taxon>Nematoda</taxon>
        <taxon>Chromadorea</taxon>
        <taxon>Rhabditida</taxon>
        <taxon>Rhabditina</taxon>
        <taxon>Rhabditomorpha</taxon>
        <taxon>Strongyloidea</taxon>
        <taxon>Ancylostomatidae</taxon>
        <taxon>Ancylostomatinae</taxon>
        <taxon>Ancylostoma</taxon>
    </lineage>
</organism>
<reference evidence="6" key="1">
    <citation type="journal article" date="2015" name="Nat. Genet.">
        <title>The genome and transcriptome of the zoonotic hookworm Ancylostoma ceylanicum identify infection-specific gene families.</title>
        <authorList>
            <person name="Schwarz E.M."/>
            <person name="Hu Y."/>
            <person name="Antoshechkin I."/>
            <person name="Miller M.M."/>
            <person name="Sternberg P.W."/>
            <person name="Aroian R.V."/>
        </authorList>
    </citation>
    <scope>NUCLEOTIDE SEQUENCE</scope>
    <source>
        <strain evidence="6">HY135</strain>
    </source>
</reference>
<evidence type="ECO:0000256" key="1">
    <source>
        <dbReference type="PIRSR" id="PIRSR000097-1"/>
    </source>
</evidence>
<name>A0A016TCC2_9BILA</name>
<feature type="domain" description="NADP-dependent oxidoreductase" evidence="4">
    <location>
        <begin position="41"/>
        <end position="233"/>
    </location>
</feature>
<dbReference type="PROSITE" id="PS00062">
    <property type="entry name" value="ALDOKETO_REDUCTASE_2"/>
    <property type="match status" value="1"/>
</dbReference>
<dbReference type="PIRSF" id="PIRSF000097">
    <property type="entry name" value="AKR"/>
    <property type="match status" value="1"/>
</dbReference>
<dbReference type="AlphaFoldDB" id="A0A016TCC2"/>
<evidence type="ECO:0000256" key="2">
    <source>
        <dbReference type="PIRSR" id="PIRSR000097-2"/>
    </source>
</evidence>
<dbReference type="EMBL" id="JARK01001452">
    <property type="protein sequence ID" value="EYC00308.1"/>
    <property type="molecule type" value="Genomic_DNA"/>
</dbReference>
<dbReference type="InterPro" id="IPR023210">
    <property type="entry name" value="NADP_OxRdtase_dom"/>
</dbReference>
<accession>A0A016TCC2</accession>
<dbReference type="InterPro" id="IPR036812">
    <property type="entry name" value="NAD(P)_OxRdtase_dom_sf"/>
</dbReference>
<feature type="active site" description="Proton donor" evidence="1">
    <location>
        <position position="73"/>
    </location>
</feature>
<dbReference type="SUPFAM" id="SSF51430">
    <property type="entry name" value="NAD(P)-linked oxidoreductase"/>
    <property type="match status" value="1"/>
</dbReference>
<proteinExistence type="predicted"/>
<dbReference type="Proteomes" id="UP000024635">
    <property type="component" value="Unassembled WGS sequence"/>
</dbReference>
<dbReference type="GO" id="GO:0016491">
    <property type="term" value="F:oxidoreductase activity"/>
    <property type="evidence" value="ECO:0007669"/>
    <property type="project" value="InterPro"/>
</dbReference>
<dbReference type="Pfam" id="PF00248">
    <property type="entry name" value="Aldo_ket_red"/>
    <property type="match status" value="1"/>
</dbReference>
<protein>
    <recommendedName>
        <fullName evidence="4">NADP-dependent oxidoreductase domain-containing protein</fullName>
    </recommendedName>
</protein>
<evidence type="ECO:0000259" key="4">
    <source>
        <dbReference type="Pfam" id="PF00248"/>
    </source>
</evidence>
<evidence type="ECO:0000313" key="6">
    <source>
        <dbReference type="Proteomes" id="UP000024635"/>
    </source>
</evidence>
<evidence type="ECO:0000313" key="5">
    <source>
        <dbReference type="EMBL" id="EYC00308.1"/>
    </source>
</evidence>
<dbReference type="STRING" id="53326.A0A016TCC2"/>
<dbReference type="InterPro" id="IPR018170">
    <property type="entry name" value="Aldo/ket_reductase_CS"/>
</dbReference>
<dbReference type="OrthoDB" id="416253at2759"/>
<keyword evidence="6" id="KW-1185">Reference proteome</keyword>
<dbReference type="PRINTS" id="PR00069">
    <property type="entry name" value="ALDKETRDTASE"/>
</dbReference>